<dbReference type="PRINTS" id="PR00878">
    <property type="entry name" value="CHOLNESTRASE"/>
</dbReference>
<sequence length="542" mass="61167">MNRYSIIVLFLNFCLISSFAADEEFAPIINLRHGKVRGLVRTIVEGDQKTKIHFYQGFRYGYANRFEKPMMVTSWPGGIYNATKEGNSCIQFGQPFVEKPTHESEDCLFLNVYKPVTNDKKLLPVMVWIYGGGFQEGSIFFSMYDSAHLASYGEVIVVSINYRLGPFGFLYGGDNNAPGNLGFHDQLLGLKWIQENIENFGGDPKSVTIFGESAGSISVSALIQAPLAEGLFHRAIMQSGAVISTLFDNKDVALRKTMKFAVQLNCDIQDNEQMVACLKTKSIEEIKKVVMNGSDNVLSGKLFSPMYGDEILPIKAILYENYHNRVDLIYGATHDEGSLFIILYHPELMNDKNTFTMEKVHEMISSLMSQINAEKSNEVIDYYTKTLNASNINEVRKVIGRIIGESMLLCPTMLFGQRMARDYGTSNKFYSYRLDKRSAAAGKFGCIFEWMGVCHGQDVAYVFDNPAIKSSPEDLKLSHEMMKAWTNFAKTGKPDKVGSIEWQQVYENGHKDLASVMLLNVENRMDKGTFKELCGFWENIYS</sequence>
<dbReference type="Pfam" id="PF00135">
    <property type="entry name" value="COesterase"/>
    <property type="match status" value="1"/>
</dbReference>
<keyword evidence="4" id="KW-0531">Neurotransmitter degradation</keyword>
<evidence type="ECO:0000256" key="6">
    <source>
        <dbReference type="ARBA" id="ARBA00023180"/>
    </source>
</evidence>
<dbReference type="GO" id="GO:0006581">
    <property type="term" value="P:acetylcholine catabolic process"/>
    <property type="evidence" value="ECO:0007669"/>
    <property type="project" value="TreeGrafter"/>
</dbReference>
<dbReference type="GO" id="GO:0005886">
    <property type="term" value="C:plasma membrane"/>
    <property type="evidence" value="ECO:0007669"/>
    <property type="project" value="TreeGrafter"/>
</dbReference>
<accession>A0A6P6XZ29</accession>
<organism evidence="11 12">
    <name type="scientific">Dermatophagoides pteronyssinus</name>
    <name type="common">European house dust mite</name>
    <dbReference type="NCBI Taxonomy" id="6956"/>
    <lineage>
        <taxon>Eukaryota</taxon>
        <taxon>Metazoa</taxon>
        <taxon>Ecdysozoa</taxon>
        <taxon>Arthropoda</taxon>
        <taxon>Chelicerata</taxon>
        <taxon>Arachnida</taxon>
        <taxon>Acari</taxon>
        <taxon>Acariformes</taxon>
        <taxon>Sarcoptiformes</taxon>
        <taxon>Astigmata</taxon>
        <taxon>Psoroptidia</taxon>
        <taxon>Analgoidea</taxon>
        <taxon>Pyroglyphidae</taxon>
        <taxon>Dermatophagoidinae</taxon>
        <taxon>Dermatophagoides</taxon>
    </lineage>
</organism>
<keyword evidence="11" id="KW-1185">Reference proteome</keyword>
<evidence type="ECO:0000256" key="4">
    <source>
        <dbReference type="ARBA" id="ARBA00022867"/>
    </source>
</evidence>
<proteinExistence type="inferred from homology"/>
<dbReference type="FunCoup" id="A0A6P6XZ29">
    <property type="interactions" value="2"/>
</dbReference>
<dbReference type="InterPro" id="IPR000997">
    <property type="entry name" value="Cholinesterase"/>
</dbReference>
<feature type="domain" description="Carboxylesterase type B" evidence="10">
    <location>
        <begin position="27"/>
        <end position="537"/>
    </location>
</feature>
<feature type="active site" description="Charge relay system" evidence="8">
    <location>
        <position position="336"/>
    </location>
</feature>
<keyword evidence="3 9" id="KW-0378">Hydrolase</keyword>
<keyword evidence="9" id="KW-0732">Signal</keyword>
<dbReference type="GO" id="GO:0019695">
    <property type="term" value="P:choline metabolic process"/>
    <property type="evidence" value="ECO:0007669"/>
    <property type="project" value="TreeGrafter"/>
</dbReference>
<keyword evidence="2" id="KW-0719">Serine esterase</keyword>
<dbReference type="AlphaFoldDB" id="A0A6P6XZ29"/>
<gene>
    <name evidence="12" type="primary">LOC113792601</name>
</gene>
<dbReference type="OrthoDB" id="6514353at2759"/>
<reference evidence="12" key="1">
    <citation type="submission" date="2025-08" db="UniProtKB">
        <authorList>
            <consortium name="RefSeq"/>
        </authorList>
    </citation>
    <scope>IDENTIFICATION</scope>
    <source>
        <strain evidence="12">Airmid</strain>
    </source>
</reference>
<dbReference type="GO" id="GO:0003990">
    <property type="term" value="F:acetylcholinesterase activity"/>
    <property type="evidence" value="ECO:0007669"/>
    <property type="project" value="UniProtKB-EC"/>
</dbReference>
<evidence type="ECO:0000256" key="3">
    <source>
        <dbReference type="ARBA" id="ARBA00022801"/>
    </source>
</evidence>
<evidence type="ECO:0000259" key="10">
    <source>
        <dbReference type="Pfam" id="PF00135"/>
    </source>
</evidence>
<name>A0A6P6XZ29_DERPT</name>
<dbReference type="InterPro" id="IPR029058">
    <property type="entry name" value="AB_hydrolase_fold"/>
</dbReference>
<dbReference type="PANTHER" id="PTHR43918:SF4">
    <property type="entry name" value="CARBOXYLIC ESTER HYDROLASE"/>
    <property type="match status" value="1"/>
</dbReference>
<feature type="chain" id="PRO_5028506642" description="Carboxylic ester hydrolase" evidence="9">
    <location>
        <begin position="21"/>
        <end position="542"/>
    </location>
</feature>
<evidence type="ECO:0000313" key="12">
    <source>
        <dbReference type="RefSeq" id="XP_027198310.1"/>
    </source>
</evidence>
<comment type="similarity">
    <text evidence="1 9">Belongs to the type-B carboxylesterase/lipase family.</text>
</comment>
<dbReference type="PROSITE" id="PS00941">
    <property type="entry name" value="CARBOXYLESTERASE_B_2"/>
    <property type="match status" value="1"/>
</dbReference>
<dbReference type="PANTHER" id="PTHR43918">
    <property type="entry name" value="ACETYLCHOLINESTERASE"/>
    <property type="match status" value="1"/>
</dbReference>
<keyword evidence="5" id="KW-1015">Disulfide bond</keyword>
<dbReference type="InterPro" id="IPR002018">
    <property type="entry name" value="CarbesteraseB"/>
</dbReference>
<feature type="signal peptide" evidence="9">
    <location>
        <begin position="1"/>
        <end position="20"/>
    </location>
</feature>
<keyword evidence="6" id="KW-0325">Glycoprotein</keyword>
<evidence type="ECO:0000256" key="2">
    <source>
        <dbReference type="ARBA" id="ARBA00022487"/>
    </source>
</evidence>
<dbReference type="InterPro" id="IPR050654">
    <property type="entry name" value="AChE-related_enzymes"/>
</dbReference>
<comment type="catalytic activity">
    <reaction evidence="7">
        <text>acetylcholine + H2O = choline + acetate + H(+)</text>
        <dbReference type="Rhea" id="RHEA:17561"/>
        <dbReference type="ChEBI" id="CHEBI:15354"/>
        <dbReference type="ChEBI" id="CHEBI:15355"/>
        <dbReference type="ChEBI" id="CHEBI:15377"/>
        <dbReference type="ChEBI" id="CHEBI:15378"/>
        <dbReference type="ChEBI" id="CHEBI:30089"/>
        <dbReference type="EC" id="3.1.1.7"/>
    </reaction>
</comment>
<evidence type="ECO:0000256" key="8">
    <source>
        <dbReference type="PIRSR" id="PIRSR600997-1"/>
    </source>
</evidence>
<evidence type="ECO:0000256" key="7">
    <source>
        <dbReference type="ARBA" id="ARBA00048484"/>
    </source>
</evidence>
<dbReference type="InParanoid" id="A0A6P6XZ29"/>
<feature type="active site" description="Charge relay system" evidence="8">
    <location>
        <position position="455"/>
    </location>
</feature>
<dbReference type="GO" id="GO:0005615">
    <property type="term" value="C:extracellular space"/>
    <property type="evidence" value="ECO:0007669"/>
    <property type="project" value="TreeGrafter"/>
</dbReference>
<feature type="active site" description="Acyl-ester intermediate" evidence="8">
    <location>
        <position position="213"/>
    </location>
</feature>
<dbReference type="InterPro" id="IPR019826">
    <property type="entry name" value="Carboxylesterase_B_AS"/>
</dbReference>
<dbReference type="RefSeq" id="XP_027198310.1">
    <property type="nucleotide sequence ID" value="XM_027342509.1"/>
</dbReference>
<dbReference type="KEGG" id="dpte:113792601"/>
<dbReference type="EC" id="3.1.1.-" evidence="9"/>
<evidence type="ECO:0000256" key="5">
    <source>
        <dbReference type="ARBA" id="ARBA00023157"/>
    </source>
</evidence>
<dbReference type="PROSITE" id="PS00122">
    <property type="entry name" value="CARBOXYLESTERASE_B_1"/>
    <property type="match status" value="1"/>
</dbReference>
<evidence type="ECO:0000256" key="1">
    <source>
        <dbReference type="ARBA" id="ARBA00005964"/>
    </source>
</evidence>
<evidence type="ECO:0000313" key="11">
    <source>
        <dbReference type="Proteomes" id="UP000515146"/>
    </source>
</evidence>
<dbReference type="SUPFAM" id="SSF53474">
    <property type="entry name" value="alpha/beta-Hydrolases"/>
    <property type="match status" value="1"/>
</dbReference>
<dbReference type="Proteomes" id="UP000515146">
    <property type="component" value="Unplaced"/>
</dbReference>
<dbReference type="Gene3D" id="3.40.50.1820">
    <property type="entry name" value="alpha/beta hydrolase"/>
    <property type="match status" value="1"/>
</dbReference>
<protein>
    <recommendedName>
        <fullName evidence="9">Carboxylic ester hydrolase</fullName>
        <ecNumber evidence="9">3.1.1.-</ecNumber>
    </recommendedName>
</protein>
<dbReference type="InterPro" id="IPR019819">
    <property type="entry name" value="Carboxylesterase_B_CS"/>
</dbReference>
<dbReference type="OMA" id="HDEYEYI"/>
<evidence type="ECO:0000256" key="9">
    <source>
        <dbReference type="RuleBase" id="RU361235"/>
    </source>
</evidence>